<name>A0A6J7QJ67_9ZZZZ</name>
<proteinExistence type="predicted"/>
<accession>A0A6J7QJ67</accession>
<reference evidence="1" key="1">
    <citation type="submission" date="2020-05" db="EMBL/GenBank/DDBJ databases">
        <authorList>
            <person name="Chiriac C."/>
            <person name="Salcher M."/>
            <person name="Ghai R."/>
            <person name="Kavagutti S V."/>
        </authorList>
    </citation>
    <scope>NUCLEOTIDE SEQUENCE</scope>
</reference>
<protein>
    <submittedName>
        <fullName evidence="1">Unannotated protein</fullName>
    </submittedName>
</protein>
<sequence>MAIVKATVVRVNAQLSRRMNSTHTSTTTNTGMCRLE</sequence>
<dbReference type="EMBL" id="CAFBPD010000193">
    <property type="protein sequence ID" value="CAB5015723.1"/>
    <property type="molecule type" value="Genomic_DNA"/>
</dbReference>
<evidence type="ECO:0000313" key="1">
    <source>
        <dbReference type="EMBL" id="CAB5015723.1"/>
    </source>
</evidence>
<gene>
    <name evidence="1" type="ORF">UFOPK4061_01106</name>
</gene>
<dbReference type="AlphaFoldDB" id="A0A6J7QJ67"/>
<organism evidence="1">
    <name type="scientific">freshwater metagenome</name>
    <dbReference type="NCBI Taxonomy" id="449393"/>
    <lineage>
        <taxon>unclassified sequences</taxon>
        <taxon>metagenomes</taxon>
        <taxon>ecological metagenomes</taxon>
    </lineage>
</organism>